<evidence type="ECO:0000313" key="5">
    <source>
        <dbReference type="EMBL" id="APE34968.1"/>
    </source>
</evidence>
<comment type="similarity">
    <text evidence="2 4">Belongs to the cytochrome P450 family.</text>
</comment>
<comment type="cofactor">
    <cofactor evidence="1 3">
        <name>heme</name>
        <dbReference type="ChEBI" id="CHEBI:30413"/>
    </cofactor>
</comment>
<dbReference type="Gene3D" id="1.10.630.10">
    <property type="entry name" value="Cytochrome P450"/>
    <property type="match status" value="1"/>
</dbReference>
<proteinExistence type="inferred from homology"/>
<gene>
    <name evidence="5" type="ORF">BOX37_14565</name>
</gene>
<keyword evidence="3 4" id="KW-0349">Heme</keyword>
<dbReference type="GO" id="GO:0005506">
    <property type="term" value="F:iron ion binding"/>
    <property type="evidence" value="ECO:0007669"/>
    <property type="project" value="InterPro"/>
</dbReference>
<dbReference type="PANTHER" id="PTHR24305">
    <property type="entry name" value="CYTOCHROME P450"/>
    <property type="match status" value="1"/>
</dbReference>
<dbReference type="InterPro" id="IPR017972">
    <property type="entry name" value="Cyt_P450_CS"/>
</dbReference>
<dbReference type="GO" id="GO:0004497">
    <property type="term" value="F:monooxygenase activity"/>
    <property type="evidence" value="ECO:0007669"/>
    <property type="project" value="UniProtKB-KW"/>
</dbReference>
<evidence type="ECO:0000256" key="4">
    <source>
        <dbReference type="RuleBase" id="RU000461"/>
    </source>
</evidence>
<keyword evidence="4" id="KW-0503">Monooxygenase</keyword>
<reference evidence="5" key="1">
    <citation type="submission" date="2016-11" db="EMBL/GenBank/DDBJ databases">
        <authorList>
            <person name="Jaros S."/>
            <person name="Januszkiewicz K."/>
            <person name="Wedrychowicz H."/>
        </authorList>
    </citation>
    <scope>NUCLEOTIDE SEQUENCE [LARGE SCALE GENOMIC DNA]</scope>
    <source>
        <strain evidence="5">Y48</strain>
    </source>
</reference>
<accession>A0A1J0VSF2</accession>
<dbReference type="PROSITE" id="PS00086">
    <property type="entry name" value="CYTOCHROME_P450"/>
    <property type="match status" value="1"/>
</dbReference>
<dbReference type="PANTHER" id="PTHR24305:SF166">
    <property type="entry name" value="CYTOCHROME P450 12A4, MITOCHONDRIAL-RELATED"/>
    <property type="match status" value="1"/>
</dbReference>
<dbReference type="GO" id="GO:0016705">
    <property type="term" value="F:oxidoreductase activity, acting on paired donors, with incorporation or reduction of molecular oxygen"/>
    <property type="evidence" value="ECO:0007669"/>
    <property type="project" value="InterPro"/>
</dbReference>
<dbReference type="InterPro" id="IPR036396">
    <property type="entry name" value="Cyt_P450_sf"/>
</dbReference>
<dbReference type="InterPro" id="IPR001128">
    <property type="entry name" value="Cyt_P450"/>
</dbReference>
<dbReference type="InterPro" id="IPR050121">
    <property type="entry name" value="Cytochrome_P450_monoxygenase"/>
</dbReference>
<dbReference type="SUPFAM" id="SSF48264">
    <property type="entry name" value="Cytochrome P450"/>
    <property type="match status" value="1"/>
</dbReference>
<evidence type="ECO:0000256" key="2">
    <source>
        <dbReference type="ARBA" id="ARBA00010617"/>
    </source>
</evidence>
<keyword evidence="3 4" id="KW-0408">Iron</keyword>
<evidence type="ECO:0000256" key="3">
    <source>
        <dbReference type="PIRSR" id="PIRSR602401-1"/>
    </source>
</evidence>
<keyword evidence="3 4" id="KW-0479">Metal-binding</keyword>
<keyword evidence="4" id="KW-0560">Oxidoreductase</keyword>
<feature type="binding site" description="axial binding residue" evidence="3">
    <location>
        <position position="393"/>
    </location>
    <ligand>
        <name>heme</name>
        <dbReference type="ChEBI" id="CHEBI:30413"/>
    </ligand>
    <ligandPart>
        <name>Fe</name>
        <dbReference type="ChEBI" id="CHEBI:18248"/>
    </ligandPart>
</feature>
<dbReference type="Proteomes" id="UP000183810">
    <property type="component" value="Chromosome"/>
</dbReference>
<evidence type="ECO:0000313" key="6">
    <source>
        <dbReference type="Proteomes" id="UP000183810"/>
    </source>
</evidence>
<dbReference type="EMBL" id="CP018082">
    <property type="protein sequence ID" value="APE34968.1"/>
    <property type="molecule type" value="Genomic_DNA"/>
</dbReference>
<organism evidence="5 6">
    <name type="scientific">Nocardia mangyaensis</name>
    <dbReference type="NCBI Taxonomy" id="2213200"/>
    <lineage>
        <taxon>Bacteria</taxon>
        <taxon>Bacillati</taxon>
        <taxon>Actinomycetota</taxon>
        <taxon>Actinomycetes</taxon>
        <taxon>Mycobacteriales</taxon>
        <taxon>Nocardiaceae</taxon>
        <taxon>Nocardia</taxon>
    </lineage>
</organism>
<dbReference type="KEGG" id="nsl:BOX37_14565"/>
<evidence type="ECO:0000256" key="1">
    <source>
        <dbReference type="ARBA" id="ARBA00001971"/>
    </source>
</evidence>
<dbReference type="GO" id="GO:0020037">
    <property type="term" value="F:heme binding"/>
    <property type="evidence" value="ECO:0007669"/>
    <property type="project" value="InterPro"/>
</dbReference>
<dbReference type="Pfam" id="PF00067">
    <property type="entry name" value="p450"/>
    <property type="match status" value="1"/>
</dbReference>
<dbReference type="PRINTS" id="PR00385">
    <property type="entry name" value="P450"/>
</dbReference>
<sequence>MSQTPISLRELPRLRTRDLAQLGGLLRPGTHTSPLLALGERFVVRPPGFPTMLVTHDMGDVRALFANNDDFSIGQVLSRFSSHDVMFGKQTMIFLDGAEHRRERKLFAPPFQAAALRSYEQLMVEVVERELPTWPVGEPFEFLKVGYDLAIGVLLGTVFGDVAPERRDRLKSAISAWFGEIESRGFLAVTLITPLIGGATLPYPPLRRRQDEVDAVIIEEITARRAGPAPAAAPVSGHRDVLSRYVGTDLDQHDDAALARNMRGILLGAYETTAITLGWIAAMLAGHPEAMAEVDAAVDTGDTDRLDAYLDAVVAEVMRLRPVSPFTGRRALRDTVINGVAIPQGAIVIVPILLIHESERHYADPLTFRPERFLDNRPSAHSWLTFGAGAHRCLGAQFALAEARILFRTVLEHRRIATVPGPVEPPRRYHTGLSPADNARITLLPRVQAFIS</sequence>
<dbReference type="AlphaFoldDB" id="A0A1J0VSF2"/>
<dbReference type="RefSeq" id="WP_071928153.1">
    <property type="nucleotide sequence ID" value="NZ_CP018082.1"/>
</dbReference>
<name>A0A1J0VSF2_9NOCA</name>
<protein>
    <submittedName>
        <fullName evidence="5">Cytochrome P450</fullName>
    </submittedName>
</protein>
<dbReference type="InterPro" id="IPR002401">
    <property type="entry name" value="Cyt_P450_E_grp-I"/>
</dbReference>
<keyword evidence="6" id="KW-1185">Reference proteome</keyword>
<dbReference type="PRINTS" id="PR00463">
    <property type="entry name" value="EP450I"/>
</dbReference>